<sequence>DLGAVLSGPSSGFFISESRDSYVLRDLEVDADTGIISTAVTLDRESRDRYEFVAATLTGEMIRVRIQVEDVNDHSPVFPTKEVKLEVSELSPLGSLFQLEGAEDQDE</sequence>
<dbReference type="InterPro" id="IPR015919">
    <property type="entry name" value="Cadherin-like_sf"/>
</dbReference>
<dbReference type="GO" id="GO:0005886">
    <property type="term" value="C:plasma membrane"/>
    <property type="evidence" value="ECO:0007669"/>
    <property type="project" value="InterPro"/>
</dbReference>
<keyword evidence="3" id="KW-0677">Repeat</keyword>
<proteinExistence type="predicted"/>
<evidence type="ECO:0000259" key="9">
    <source>
        <dbReference type="PROSITE" id="PS50268"/>
    </source>
</evidence>
<accession>A0A1A8PK63</accession>
<organism evidence="10">
    <name type="scientific">Nothobranchius rachovii</name>
    <name type="common">bluefin notho</name>
    <dbReference type="NCBI Taxonomy" id="451742"/>
    <lineage>
        <taxon>Eukaryota</taxon>
        <taxon>Metazoa</taxon>
        <taxon>Chordata</taxon>
        <taxon>Craniata</taxon>
        <taxon>Vertebrata</taxon>
        <taxon>Euteleostomi</taxon>
        <taxon>Actinopterygii</taxon>
        <taxon>Neopterygii</taxon>
        <taxon>Teleostei</taxon>
        <taxon>Neoteleostei</taxon>
        <taxon>Acanthomorphata</taxon>
        <taxon>Ovalentaria</taxon>
        <taxon>Atherinomorphae</taxon>
        <taxon>Cyprinodontiformes</taxon>
        <taxon>Nothobranchiidae</taxon>
        <taxon>Nothobranchius</taxon>
    </lineage>
</organism>
<feature type="non-terminal residue" evidence="10">
    <location>
        <position position="107"/>
    </location>
</feature>
<feature type="domain" description="Cadherin" evidence="9">
    <location>
        <begin position="13"/>
        <end position="78"/>
    </location>
</feature>
<dbReference type="InterPro" id="IPR020894">
    <property type="entry name" value="Cadherin_CS"/>
</dbReference>
<dbReference type="GO" id="GO:0009653">
    <property type="term" value="P:anatomical structure morphogenesis"/>
    <property type="evidence" value="ECO:0007669"/>
    <property type="project" value="UniProtKB-ARBA"/>
</dbReference>
<keyword evidence="6" id="KW-0472">Membrane</keyword>
<name>A0A1A8PK63_9TELE</name>
<feature type="non-terminal residue" evidence="10">
    <location>
        <position position="1"/>
    </location>
</feature>
<evidence type="ECO:0000256" key="2">
    <source>
        <dbReference type="ARBA" id="ARBA00022692"/>
    </source>
</evidence>
<keyword evidence="4 8" id="KW-0106">Calcium</keyword>
<dbReference type="InterPro" id="IPR050174">
    <property type="entry name" value="Protocadherin/Cadherin-CA"/>
</dbReference>
<dbReference type="PRINTS" id="PR00205">
    <property type="entry name" value="CADHERIN"/>
</dbReference>
<evidence type="ECO:0000256" key="4">
    <source>
        <dbReference type="ARBA" id="ARBA00022837"/>
    </source>
</evidence>
<evidence type="ECO:0000256" key="5">
    <source>
        <dbReference type="ARBA" id="ARBA00022989"/>
    </source>
</evidence>
<protein>
    <submittedName>
        <fullName evidence="10">Dachsous 2</fullName>
    </submittedName>
</protein>
<evidence type="ECO:0000256" key="8">
    <source>
        <dbReference type="PROSITE-ProRule" id="PRU00043"/>
    </source>
</evidence>
<dbReference type="SMART" id="SM00112">
    <property type="entry name" value="CA"/>
    <property type="match status" value="1"/>
</dbReference>
<keyword evidence="2" id="KW-0812">Transmembrane</keyword>
<dbReference type="AlphaFoldDB" id="A0A1A8PK63"/>
<comment type="subcellular location">
    <subcellularLocation>
        <location evidence="1">Membrane</location>
        <topology evidence="1">Single-pass membrane protein</topology>
    </subcellularLocation>
</comment>
<dbReference type="SUPFAM" id="SSF49313">
    <property type="entry name" value="Cadherin-like"/>
    <property type="match status" value="2"/>
</dbReference>
<reference evidence="10" key="1">
    <citation type="submission" date="2016-05" db="EMBL/GenBank/DDBJ databases">
        <authorList>
            <person name="Lavstsen T."/>
            <person name="Jespersen J.S."/>
        </authorList>
    </citation>
    <scope>NUCLEOTIDE SEQUENCE</scope>
    <source>
        <tissue evidence="10">Brain</tissue>
    </source>
</reference>
<dbReference type="InterPro" id="IPR002126">
    <property type="entry name" value="Cadherin-like_dom"/>
</dbReference>
<evidence type="ECO:0000256" key="7">
    <source>
        <dbReference type="ARBA" id="ARBA00023180"/>
    </source>
</evidence>
<gene>
    <name evidence="10" type="primary">DCHS2</name>
</gene>
<evidence type="ECO:0000256" key="1">
    <source>
        <dbReference type="ARBA" id="ARBA00004167"/>
    </source>
</evidence>
<dbReference type="CDD" id="cd11304">
    <property type="entry name" value="Cadherin_repeat"/>
    <property type="match status" value="1"/>
</dbReference>
<evidence type="ECO:0000256" key="3">
    <source>
        <dbReference type="ARBA" id="ARBA00022737"/>
    </source>
</evidence>
<dbReference type="PROSITE" id="PS50268">
    <property type="entry name" value="CADHERIN_2"/>
    <property type="match status" value="1"/>
</dbReference>
<keyword evidence="7" id="KW-0325">Glycoprotein</keyword>
<evidence type="ECO:0000256" key="6">
    <source>
        <dbReference type="ARBA" id="ARBA00023136"/>
    </source>
</evidence>
<evidence type="ECO:0000313" key="10">
    <source>
        <dbReference type="EMBL" id="SBR81800.1"/>
    </source>
</evidence>
<dbReference type="EMBL" id="HAEH01007406">
    <property type="protein sequence ID" value="SBR81800.1"/>
    <property type="molecule type" value="Transcribed_RNA"/>
</dbReference>
<dbReference type="PROSITE" id="PS00232">
    <property type="entry name" value="CADHERIN_1"/>
    <property type="match status" value="1"/>
</dbReference>
<dbReference type="GO" id="GO:0007156">
    <property type="term" value="P:homophilic cell adhesion via plasma membrane adhesion molecules"/>
    <property type="evidence" value="ECO:0007669"/>
    <property type="project" value="InterPro"/>
</dbReference>
<reference evidence="10" key="2">
    <citation type="submission" date="2016-06" db="EMBL/GenBank/DDBJ databases">
        <title>The genome of a short-lived fish provides insights into sex chromosome evolution and the genetic control of aging.</title>
        <authorList>
            <person name="Reichwald K."/>
            <person name="Felder M."/>
            <person name="Petzold A."/>
            <person name="Koch P."/>
            <person name="Groth M."/>
            <person name="Platzer M."/>
        </authorList>
    </citation>
    <scope>NUCLEOTIDE SEQUENCE</scope>
    <source>
        <tissue evidence="10">Brain</tissue>
    </source>
</reference>
<dbReference type="PANTHER" id="PTHR24028">
    <property type="entry name" value="CADHERIN-87A"/>
    <property type="match status" value="1"/>
</dbReference>
<dbReference type="Gene3D" id="2.60.40.60">
    <property type="entry name" value="Cadherins"/>
    <property type="match status" value="2"/>
</dbReference>
<dbReference type="GO" id="GO:0005509">
    <property type="term" value="F:calcium ion binding"/>
    <property type="evidence" value="ECO:0007669"/>
    <property type="project" value="UniProtKB-UniRule"/>
</dbReference>
<keyword evidence="5" id="KW-1133">Transmembrane helix</keyword>
<dbReference type="PANTHER" id="PTHR24028:SF345">
    <property type="entry name" value="PROTOCADHERIN-16-LIKE"/>
    <property type="match status" value="1"/>
</dbReference>